<dbReference type="Gene3D" id="3.30.70.870">
    <property type="entry name" value="Elongation Factor G (Translational Gtpase), domain 3"/>
    <property type="match status" value="1"/>
</dbReference>
<dbReference type="EMBL" id="AP035768">
    <property type="protein sequence ID" value="BFO17190.1"/>
    <property type="molecule type" value="Genomic_DNA"/>
</dbReference>
<accession>A0AAT9HIJ6</accession>
<dbReference type="Pfam" id="PF14492">
    <property type="entry name" value="EFG_III"/>
    <property type="match status" value="1"/>
</dbReference>
<evidence type="ECO:0000259" key="1">
    <source>
        <dbReference type="Pfam" id="PF14492"/>
    </source>
</evidence>
<dbReference type="SUPFAM" id="SSF54980">
    <property type="entry name" value="EF-G C-terminal domain-like"/>
    <property type="match status" value="1"/>
</dbReference>
<dbReference type="InterPro" id="IPR035647">
    <property type="entry name" value="EFG_III/V"/>
</dbReference>
<evidence type="ECO:0000313" key="2">
    <source>
        <dbReference type="EMBL" id="BFO17190.1"/>
    </source>
</evidence>
<sequence length="41" mass="4413">MRTDPETGQTVLSGMGELHLEVAVEKVRREHGLGVNVGRPG</sequence>
<dbReference type="InterPro" id="IPR041095">
    <property type="entry name" value="EFG_II"/>
</dbReference>
<feature type="domain" description="Elongation Factor G" evidence="1">
    <location>
        <begin position="2"/>
        <end position="38"/>
    </location>
</feature>
<reference evidence="2" key="2">
    <citation type="submission" date="2024-07" db="EMBL/GenBank/DDBJ databases">
        <title>Streptomyces haneummycinica sp. nov., a new antibiotic-producing actinobacterium isolated from marine sediment.</title>
        <authorList>
            <person name="Uemura M."/>
            <person name="Hamada M."/>
            <person name="Hirano S."/>
            <person name="Kobayashi K."/>
            <person name="Ohshiro T."/>
            <person name="Kobayashi T."/>
            <person name="Terahara T."/>
        </authorList>
    </citation>
    <scope>NUCLEOTIDE SEQUENCE</scope>
    <source>
        <strain evidence="2">KM77-8</strain>
    </source>
</reference>
<proteinExistence type="predicted"/>
<protein>
    <recommendedName>
        <fullName evidence="1">Elongation Factor G domain-containing protein</fullName>
    </recommendedName>
</protein>
<dbReference type="AlphaFoldDB" id="A0AAT9HIJ6"/>
<name>A0AAT9HIJ6_9ACTN</name>
<organism evidence="2">
    <name type="scientific">Streptomyces haneummycinicus</name>
    <dbReference type="NCBI Taxonomy" id="3074435"/>
    <lineage>
        <taxon>Bacteria</taxon>
        <taxon>Bacillati</taxon>
        <taxon>Actinomycetota</taxon>
        <taxon>Actinomycetes</taxon>
        <taxon>Kitasatosporales</taxon>
        <taxon>Streptomycetaceae</taxon>
        <taxon>Streptomyces</taxon>
    </lineage>
</organism>
<reference evidence="2" key="1">
    <citation type="submission" date="2024-06" db="EMBL/GenBank/DDBJ databases">
        <authorList>
            <consortium name="consrtm"/>
            <person name="Uemura M."/>
            <person name="Terahara T."/>
        </authorList>
    </citation>
    <scope>NUCLEOTIDE SEQUENCE</scope>
    <source>
        <strain evidence="2">KM77-8</strain>
    </source>
</reference>
<gene>
    <name evidence="2" type="ORF">SHKM778_35780</name>
</gene>